<evidence type="ECO:0000313" key="2">
    <source>
        <dbReference type="Proteomes" id="UP000277212"/>
    </source>
</evidence>
<dbReference type="Proteomes" id="UP000277212">
    <property type="component" value="Unassembled WGS sequence"/>
</dbReference>
<comment type="caution">
    <text evidence="1">The sequence shown here is derived from an EMBL/GenBank/DDBJ whole genome shotgun (WGS) entry which is preliminary data.</text>
</comment>
<keyword evidence="2" id="KW-1185">Reference proteome</keyword>
<accession>A0A3M2RU36</accession>
<reference evidence="1 2" key="1">
    <citation type="submission" date="2017-06" db="EMBL/GenBank/DDBJ databases">
        <title>Comparative genomic analysis of Ambrosia Fusariam Clade fungi.</title>
        <authorList>
            <person name="Stajich J.E."/>
            <person name="Carrillo J."/>
            <person name="Kijimoto T."/>
            <person name="Eskalen A."/>
            <person name="O'Donnell K."/>
            <person name="Kasson M."/>
        </authorList>
    </citation>
    <scope>NUCLEOTIDE SEQUENCE [LARGE SCALE GENOMIC DNA]</scope>
    <source>
        <strain evidence="1">UCR3666</strain>
    </source>
</reference>
<name>A0A3M2RU36_9HYPO</name>
<protein>
    <submittedName>
        <fullName evidence="1">Uncharacterized protein</fullName>
    </submittedName>
</protein>
<dbReference type="OrthoDB" id="5095932at2759"/>
<sequence length="300" mass="34375">MHSFHSAGAGAEAPPTYKTLERMPTTSAYNHSDCMQPSNESYSSFEQRSRNVGLQNWIRRRTSRSTIRPYCNAWLARLRRRLRSGDNLDAFTGPLGPQLAINGGPLDIGAREISVGPEHDWTAEWGWVLRLRAYTHPEHTSRSLWSVDVSIFIRDLYLLLSTGGISWDRAHVDQSDFLHCINTSPDRTWPWVQSSTYTPQPPSTRWRAEAVHRSRHLYLGWNSLVDLLSAETIYQAEIYQRTATGRATRVMVYYRQVGYGNDITGQPMDVWHDGLPERFGQFIRPLMPFDPYCAEEGGNK</sequence>
<dbReference type="EMBL" id="NKUJ01000271">
    <property type="protein sequence ID" value="RMJ08759.1"/>
    <property type="molecule type" value="Genomic_DNA"/>
</dbReference>
<evidence type="ECO:0000313" key="1">
    <source>
        <dbReference type="EMBL" id="RMJ08759.1"/>
    </source>
</evidence>
<gene>
    <name evidence="1" type="ORF">CDV36_011616</name>
</gene>
<dbReference type="AlphaFoldDB" id="A0A3M2RU36"/>
<proteinExistence type="predicted"/>
<organism evidence="1 2">
    <name type="scientific">Fusarium kuroshium</name>
    <dbReference type="NCBI Taxonomy" id="2010991"/>
    <lineage>
        <taxon>Eukaryota</taxon>
        <taxon>Fungi</taxon>
        <taxon>Dikarya</taxon>
        <taxon>Ascomycota</taxon>
        <taxon>Pezizomycotina</taxon>
        <taxon>Sordariomycetes</taxon>
        <taxon>Hypocreomycetidae</taxon>
        <taxon>Hypocreales</taxon>
        <taxon>Nectriaceae</taxon>
        <taxon>Fusarium</taxon>
        <taxon>Fusarium solani species complex</taxon>
    </lineage>
</organism>